<keyword evidence="2" id="KW-1185">Reference proteome</keyword>
<comment type="caution">
    <text evidence="1">The sequence shown here is derived from an EMBL/GenBank/DDBJ whole genome shotgun (WGS) entry which is preliminary data.</text>
</comment>
<dbReference type="EMBL" id="MDDG01000015">
    <property type="protein sequence ID" value="OQE34938.1"/>
    <property type="molecule type" value="Genomic_DNA"/>
</dbReference>
<gene>
    <name evidence="1" type="ORF">PENCOP_c015G03571</name>
</gene>
<dbReference type="AlphaFoldDB" id="A0A1V6U8U2"/>
<reference evidence="2" key="1">
    <citation type="journal article" date="2017" name="Nat. Microbiol.">
        <title>Global analysis of biosynthetic gene clusters reveals vast potential of secondary metabolite production in Penicillium species.</title>
        <authorList>
            <person name="Nielsen J.C."/>
            <person name="Grijseels S."/>
            <person name="Prigent S."/>
            <person name="Ji B."/>
            <person name="Dainat J."/>
            <person name="Nielsen K.F."/>
            <person name="Frisvad J.C."/>
            <person name="Workman M."/>
            <person name="Nielsen J."/>
        </authorList>
    </citation>
    <scope>NUCLEOTIDE SEQUENCE [LARGE SCALE GENOMIC DNA]</scope>
    <source>
        <strain evidence="2">IBT 31321</strain>
    </source>
</reference>
<accession>A0A1V6U8U2</accession>
<proteinExistence type="predicted"/>
<evidence type="ECO:0000313" key="2">
    <source>
        <dbReference type="Proteomes" id="UP000191500"/>
    </source>
</evidence>
<organism evidence="1 2">
    <name type="scientific">Penicillium coprophilum</name>
    <dbReference type="NCBI Taxonomy" id="36646"/>
    <lineage>
        <taxon>Eukaryota</taxon>
        <taxon>Fungi</taxon>
        <taxon>Dikarya</taxon>
        <taxon>Ascomycota</taxon>
        <taxon>Pezizomycotina</taxon>
        <taxon>Eurotiomycetes</taxon>
        <taxon>Eurotiomycetidae</taxon>
        <taxon>Eurotiales</taxon>
        <taxon>Aspergillaceae</taxon>
        <taxon>Penicillium</taxon>
    </lineage>
</organism>
<sequence length="41" mass="4137">MSRNDGSTRSVARANRAPITAITASAGAVIKTEAAALEAVH</sequence>
<name>A0A1V6U8U2_9EURO</name>
<protein>
    <submittedName>
        <fullName evidence="1">Uncharacterized protein</fullName>
    </submittedName>
</protein>
<dbReference type="Proteomes" id="UP000191500">
    <property type="component" value="Unassembled WGS sequence"/>
</dbReference>
<evidence type="ECO:0000313" key="1">
    <source>
        <dbReference type="EMBL" id="OQE34938.1"/>
    </source>
</evidence>